<comment type="caution">
    <text evidence="3">The sequence shown here is derived from an EMBL/GenBank/DDBJ whole genome shotgun (WGS) entry which is preliminary data.</text>
</comment>
<dbReference type="PROSITE" id="PS51318">
    <property type="entry name" value="TAT"/>
    <property type="match status" value="1"/>
</dbReference>
<keyword evidence="4" id="KW-1185">Reference proteome</keyword>
<evidence type="ECO:0000313" key="3">
    <source>
        <dbReference type="EMBL" id="NYF41674.1"/>
    </source>
</evidence>
<evidence type="ECO:0000256" key="1">
    <source>
        <dbReference type="SAM" id="MobiDB-lite"/>
    </source>
</evidence>
<sequence length="246" mass="24906">MTRHRRRAVAATLCLVPAVACAACAGGPAGTAPAPVRGPAAPPGNPAGTATGPASDGPAPDGGAGGGGLPRGFARAGGPENGLTFGVPRSWVALDTTGGGLERRLDRAGLTDKQIHRARAGLEPVAAHDGIWAFDPASMSRSPHRFATNLTARCRPGTTSSAQLLADAVRRLAPLRGRVLRAGTVPVAGGRAARVGYVFTVGGVRLHGLRLLLPAPGDRTCVLTLSTDDAARRGLLERIGGTLRPL</sequence>
<name>A0A852V372_9ACTN</name>
<evidence type="ECO:0000256" key="2">
    <source>
        <dbReference type="SAM" id="SignalP"/>
    </source>
</evidence>
<organism evidence="3 4">
    <name type="scientific">Streptosporangium sandarakinum</name>
    <dbReference type="NCBI Taxonomy" id="1260955"/>
    <lineage>
        <taxon>Bacteria</taxon>
        <taxon>Bacillati</taxon>
        <taxon>Actinomycetota</taxon>
        <taxon>Actinomycetes</taxon>
        <taxon>Streptosporangiales</taxon>
        <taxon>Streptosporangiaceae</taxon>
        <taxon>Streptosporangium</taxon>
    </lineage>
</organism>
<proteinExistence type="predicted"/>
<dbReference type="Proteomes" id="UP000576393">
    <property type="component" value="Unassembled WGS sequence"/>
</dbReference>
<feature type="region of interest" description="Disordered" evidence="1">
    <location>
        <begin position="29"/>
        <end position="80"/>
    </location>
</feature>
<accession>A0A852V372</accession>
<feature type="compositionally biased region" description="Gly residues" evidence="1">
    <location>
        <begin position="60"/>
        <end position="70"/>
    </location>
</feature>
<evidence type="ECO:0000313" key="4">
    <source>
        <dbReference type="Proteomes" id="UP000576393"/>
    </source>
</evidence>
<dbReference type="EMBL" id="JACCCO010000002">
    <property type="protein sequence ID" value="NYF41674.1"/>
    <property type="molecule type" value="Genomic_DNA"/>
</dbReference>
<protein>
    <recommendedName>
        <fullName evidence="5">Lipoprotein</fullName>
    </recommendedName>
</protein>
<dbReference type="InterPro" id="IPR006311">
    <property type="entry name" value="TAT_signal"/>
</dbReference>
<gene>
    <name evidence="3" type="ORF">HDA43_003875</name>
</gene>
<feature type="compositionally biased region" description="Low complexity" evidence="1">
    <location>
        <begin position="29"/>
        <end position="39"/>
    </location>
</feature>
<evidence type="ECO:0008006" key="5">
    <source>
        <dbReference type="Google" id="ProtNLM"/>
    </source>
</evidence>
<feature type="compositionally biased region" description="Low complexity" evidence="1">
    <location>
        <begin position="46"/>
        <end position="59"/>
    </location>
</feature>
<dbReference type="AlphaFoldDB" id="A0A852V372"/>
<keyword evidence="2" id="KW-0732">Signal</keyword>
<feature type="chain" id="PRO_5032961945" description="Lipoprotein" evidence="2">
    <location>
        <begin position="23"/>
        <end position="246"/>
    </location>
</feature>
<feature type="signal peptide" evidence="2">
    <location>
        <begin position="1"/>
        <end position="22"/>
    </location>
</feature>
<reference evidence="3 4" key="1">
    <citation type="submission" date="2020-07" db="EMBL/GenBank/DDBJ databases">
        <title>Sequencing the genomes of 1000 actinobacteria strains.</title>
        <authorList>
            <person name="Klenk H.-P."/>
        </authorList>
    </citation>
    <scope>NUCLEOTIDE SEQUENCE [LARGE SCALE GENOMIC DNA]</scope>
    <source>
        <strain evidence="3 4">DSM 45763</strain>
    </source>
</reference>
<dbReference type="RefSeq" id="WP_179823631.1">
    <property type="nucleotide sequence ID" value="NZ_JACCCO010000002.1"/>
</dbReference>